<feature type="compositionally biased region" description="Basic and acidic residues" evidence="1">
    <location>
        <begin position="107"/>
        <end position="122"/>
    </location>
</feature>
<evidence type="ECO:0000256" key="1">
    <source>
        <dbReference type="SAM" id="MobiDB-lite"/>
    </source>
</evidence>
<protein>
    <submittedName>
        <fullName evidence="2">Uncharacterized protein</fullName>
    </submittedName>
</protein>
<gene>
    <name evidence="2" type="ORF">MYCFIDRAFT_197566</name>
</gene>
<dbReference type="Proteomes" id="UP000016932">
    <property type="component" value="Unassembled WGS sequence"/>
</dbReference>
<dbReference type="eggNOG" id="ENOG502T1GP">
    <property type="taxonomic scope" value="Eukaryota"/>
</dbReference>
<feature type="region of interest" description="Disordered" evidence="1">
    <location>
        <begin position="62"/>
        <end position="122"/>
    </location>
</feature>
<dbReference type="STRING" id="383855.M3AD19"/>
<evidence type="ECO:0000313" key="3">
    <source>
        <dbReference type="Proteomes" id="UP000016932"/>
    </source>
</evidence>
<keyword evidence="3" id="KW-1185">Reference proteome</keyword>
<dbReference type="OrthoDB" id="3935813at2759"/>
<reference evidence="2 3" key="1">
    <citation type="journal article" date="2012" name="PLoS Pathog.">
        <title>Diverse lifestyles and strategies of plant pathogenesis encoded in the genomes of eighteen Dothideomycetes fungi.</title>
        <authorList>
            <person name="Ohm R.A."/>
            <person name="Feau N."/>
            <person name="Henrissat B."/>
            <person name="Schoch C.L."/>
            <person name="Horwitz B.A."/>
            <person name="Barry K.W."/>
            <person name="Condon B.J."/>
            <person name="Copeland A.C."/>
            <person name="Dhillon B."/>
            <person name="Glaser F."/>
            <person name="Hesse C.N."/>
            <person name="Kosti I."/>
            <person name="LaButti K."/>
            <person name="Lindquist E.A."/>
            <person name="Lucas S."/>
            <person name="Salamov A.A."/>
            <person name="Bradshaw R.E."/>
            <person name="Ciuffetti L."/>
            <person name="Hamelin R.C."/>
            <person name="Kema G.H.J."/>
            <person name="Lawrence C."/>
            <person name="Scott J.A."/>
            <person name="Spatafora J.W."/>
            <person name="Turgeon B.G."/>
            <person name="de Wit P.J.G.M."/>
            <person name="Zhong S."/>
            <person name="Goodwin S.B."/>
            <person name="Grigoriev I.V."/>
        </authorList>
    </citation>
    <scope>NUCLEOTIDE SEQUENCE [LARGE SCALE GENOMIC DNA]</scope>
    <source>
        <strain evidence="2 3">CIRAD86</strain>
    </source>
</reference>
<dbReference type="KEGG" id="pfj:MYCFIDRAFT_197566"/>
<accession>M3AD19</accession>
<name>M3AD19_PSEFD</name>
<sequence>MGKYNFKLAKQVLTDGEKDRILAIYLNTNDGVIDWATATSDFGAASAESMKVSLRNTMKKLDKSAVGEAPESEDPPAETATKGKKRKAAPAEGEETKGKKRGRKAKKEVAAEESAEVKEETE</sequence>
<evidence type="ECO:0000313" key="2">
    <source>
        <dbReference type="EMBL" id="EME82446.1"/>
    </source>
</evidence>
<dbReference type="VEuPathDB" id="FungiDB:MYCFIDRAFT_197566"/>
<dbReference type="EMBL" id="KB446559">
    <property type="protein sequence ID" value="EME82446.1"/>
    <property type="molecule type" value="Genomic_DNA"/>
</dbReference>
<organism evidence="2 3">
    <name type="scientific">Pseudocercospora fijiensis (strain CIRAD86)</name>
    <name type="common">Black leaf streak disease fungus</name>
    <name type="synonym">Mycosphaerella fijiensis</name>
    <dbReference type="NCBI Taxonomy" id="383855"/>
    <lineage>
        <taxon>Eukaryota</taxon>
        <taxon>Fungi</taxon>
        <taxon>Dikarya</taxon>
        <taxon>Ascomycota</taxon>
        <taxon>Pezizomycotina</taxon>
        <taxon>Dothideomycetes</taxon>
        <taxon>Dothideomycetidae</taxon>
        <taxon>Mycosphaerellales</taxon>
        <taxon>Mycosphaerellaceae</taxon>
        <taxon>Pseudocercospora</taxon>
    </lineage>
</organism>
<dbReference type="AlphaFoldDB" id="M3AD19"/>
<proteinExistence type="predicted"/>
<dbReference type="HOGENOM" id="CLU_2027762_0_0_1"/>
<dbReference type="RefSeq" id="XP_007927812.1">
    <property type="nucleotide sequence ID" value="XM_007929621.1"/>
</dbReference>
<dbReference type="GeneID" id="19335661"/>